<keyword evidence="2" id="KW-1185">Reference proteome</keyword>
<evidence type="ECO:0000313" key="2">
    <source>
        <dbReference type="Proteomes" id="UP001530315"/>
    </source>
</evidence>
<dbReference type="AlphaFoldDB" id="A0ABD3PER4"/>
<protein>
    <submittedName>
        <fullName evidence="1">Uncharacterized protein</fullName>
    </submittedName>
</protein>
<comment type="caution">
    <text evidence="1">The sequence shown here is derived from an EMBL/GenBank/DDBJ whole genome shotgun (WGS) entry which is preliminary data.</text>
</comment>
<proteinExistence type="predicted"/>
<sequence length="99" mass="11405">MDRMKANTKCLFMDMTWVAWGSTTNLSLQIALHMHRTANMHLTYTNMEKDWDPFKAVHYALKQAFDGGIGRGRELTIGHALVEMVSDATYWMVNEPWPA</sequence>
<dbReference type="Proteomes" id="UP001530315">
    <property type="component" value="Unassembled WGS sequence"/>
</dbReference>
<dbReference type="EMBL" id="JALLAZ020000845">
    <property type="protein sequence ID" value="KAL3786213.1"/>
    <property type="molecule type" value="Genomic_DNA"/>
</dbReference>
<name>A0ABD3PER4_9STRA</name>
<dbReference type="Gene3D" id="3.20.20.220">
    <property type="match status" value="1"/>
</dbReference>
<evidence type="ECO:0000313" key="1">
    <source>
        <dbReference type="EMBL" id="KAL3786213.1"/>
    </source>
</evidence>
<accession>A0ABD3PER4</accession>
<reference evidence="1 2" key="1">
    <citation type="submission" date="2024-10" db="EMBL/GenBank/DDBJ databases">
        <title>Updated reference genomes for cyclostephanoid diatoms.</title>
        <authorList>
            <person name="Roberts W.R."/>
            <person name="Alverson A.J."/>
        </authorList>
    </citation>
    <scope>NUCLEOTIDE SEQUENCE [LARGE SCALE GENOMIC DNA]</scope>
    <source>
        <strain evidence="1 2">AJA276-08</strain>
    </source>
</reference>
<organism evidence="1 2">
    <name type="scientific">Stephanodiscus triporus</name>
    <dbReference type="NCBI Taxonomy" id="2934178"/>
    <lineage>
        <taxon>Eukaryota</taxon>
        <taxon>Sar</taxon>
        <taxon>Stramenopiles</taxon>
        <taxon>Ochrophyta</taxon>
        <taxon>Bacillariophyta</taxon>
        <taxon>Coscinodiscophyceae</taxon>
        <taxon>Thalassiosirophycidae</taxon>
        <taxon>Stephanodiscales</taxon>
        <taxon>Stephanodiscaceae</taxon>
        <taxon>Stephanodiscus</taxon>
    </lineage>
</organism>
<gene>
    <name evidence="1" type="ORF">ACHAW5_000036</name>
</gene>